<evidence type="ECO:0000313" key="2">
    <source>
        <dbReference type="Proteomes" id="UP001164250"/>
    </source>
</evidence>
<sequence length="284" mass="31874">MSSSSFCQGLQSCLEPCFEEPRVLGLSLAPHNNSSIQANTKTNTNSHDCDVKSEQVVDLGGWSFLKCVNYTSPNTETDKVYVHPLVKRAATSLSTKSLEMCTESLFSETGSDQVSQNEPEICYTKQEPTKPPPSLSFVTKRTNRCASFPPPLTSVAGVQVRPHREGGRLVLEAVTVSPSHTYFHAERRGGRLRLCLMRDVSDKAEEEEEEEEEEAEEAEEEFGEEEEEFGEEEVEDEEEADWGEDIEGNNKKIKGENLRMPSRCKEGERGNKGLLNWKPYWVAT</sequence>
<gene>
    <name evidence="1" type="ORF">Patl1_03396</name>
</gene>
<proteinExistence type="predicted"/>
<evidence type="ECO:0000313" key="1">
    <source>
        <dbReference type="EMBL" id="KAJ0112692.1"/>
    </source>
</evidence>
<reference evidence="2" key="1">
    <citation type="journal article" date="2023" name="G3 (Bethesda)">
        <title>Genome assembly and association tests identify interacting loci associated with vigor, precocity, and sex in interspecific pistachio rootstocks.</title>
        <authorList>
            <person name="Palmer W."/>
            <person name="Jacygrad E."/>
            <person name="Sagayaradj S."/>
            <person name="Cavanaugh K."/>
            <person name="Han R."/>
            <person name="Bertier L."/>
            <person name="Beede B."/>
            <person name="Kafkas S."/>
            <person name="Golino D."/>
            <person name="Preece J."/>
            <person name="Michelmore R."/>
        </authorList>
    </citation>
    <scope>NUCLEOTIDE SEQUENCE [LARGE SCALE GENOMIC DNA]</scope>
</reference>
<dbReference type="Proteomes" id="UP001164250">
    <property type="component" value="Chromosome 1"/>
</dbReference>
<comment type="caution">
    <text evidence="1">The sequence shown here is derived from an EMBL/GenBank/DDBJ whole genome shotgun (WGS) entry which is preliminary data.</text>
</comment>
<name>A0ACC1CB05_9ROSI</name>
<protein>
    <submittedName>
        <fullName evidence="1">Uncharacterized protein</fullName>
    </submittedName>
</protein>
<accession>A0ACC1CB05</accession>
<organism evidence="1 2">
    <name type="scientific">Pistacia atlantica</name>
    <dbReference type="NCBI Taxonomy" id="434234"/>
    <lineage>
        <taxon>Eukaryota</taxon>
        <taxon>Viridiplantae</taxon>
        <taxon>Streptophyta</taxon>
        <taxon>Embryophyta</taxon>
        <taxon>Tracheophyta</taxon>
        <taxon>Spermatophyta</taxon>
        <taxon>Magnoliopsida</taxon>
        <taxon>eudicotyledons</taxon>
        <taxon>Gunneridae</taxon>
        <taxon>Pentapetalae</taxon>
        <taxon>rosids</taxon>
        <taxon>malvids</taxon>
        <taxon>Sapindales</taxon>
        <taxon>Anacardiaceae</taxon>
        <taxon>Pistacia</taxon>
    </lineage>
</organism>
<keyword evidence="2" id="KW-1185">Reference proteome</keyword>
<dbReference type="EMBL" id="CM047897">
    <property type="protein sequence ID" value="KAJ0112692.1"/>
    <property type="molecule type" value="Genomic_DNA"/>
</dbReference>